<reference evidence="1 2" key="1">
    <citation type="submission" date="2020-04" db="EMBL/GenBank/DDBJ databases">
        <authorList>
            <consortium name="Desulfovibrio sp. FSS-1 genome sequencing consortium"/>
            <person name="Shimoshige H."/>
            <person name="Kobayashi H."/>
            <person name="Maekawa T."/>
        </authorList>
    </citation>
    <scope>NUCLEOTIDE SEQUENCE [LARGE SCALE GENOMIC DNA]</scope>
    <source>
        <strain evidence="1 2">SIID29052-01</strain>
    </source>
</reference>
<evidence type="ECO:0000313" key="1">
    <source>
        <dbReference type="EMBL" id="GFK93818.1"/>
    </source>
</evidence>
<dbReference type="EMBL" id="BLTE01000006">
    <property type="protein sequence ID" value="GFK93818.1"/>
    <property type="molecule type" value="Genomic_DNA"/>
</dbReference>
<sequence length="82" mass="9482">MNKATWEKIFEYASMPVHGTLSRKLRKGLTIQINEGKVYAQAVLFLGEEFLRITEKNGKEAINTYYAWDKLVNVRTIGETEE</sequence>
<dbReference type="RefSeq" id="WP_173083241.1">
    <property type="nucleotide sequence ID" value="NZ_BLTE01000006.1"/>
</dbReference>
<organism evidence="1 2">
    <name type="scientific">Fundidesulfovibrio magnetotacticus</name>
    <dbReference type="NCBI Taxonomy" id="2730080"/>
    <lineage>
        <taxon>Bacteria</taxon>
        <taxon>Pseudomonadati</taxon>
        <taxon>Thermodesulfobacteriota</taxon>
        <taxon>Desulfovibrionia</taxon>
        <taxon>Desulfovibrionales</taxon>
        <taxon>Desulfovibrionaceae</taxon>
        <taxon>Fundidesulfovibrio</taxon>
    </lineage>
</organism>
<dbReference type="Proteomes" id="UP000494245">
    <property type="component" value="Unassembled WGS sequence"/>
</dbReference>
<name>A0A6V8LU10_9BACT</name>
<dbReference type="AlphaFoldDB" id="A0A6V8LU10"/>
<protein>
    <submittedName>
        <fullName evidence="1">Uncharacterized protein</fullName>
    </submittedName>
</protein>
<evidence type="ECO:0000313" key="2">
    <source>
        <dbReference type="Proteomes" id="UP000494245"/>
    </source>
</evidence>
<proteinExistence type="predicted"/>
<gene>
    <name evidence="1" type="ORF">NNJEOMEG_01654</name>
</gene>
<accession>A0A6V8LU10</accession>
<reference evidence="1 2" key="2">
    <citation type="submission" date="2020-05" db="EMBL/GenBank/DDBJ databases">
        <title>Draft genome sequence of Desulfovibrio sp. strainFSS-1.</title>
        <authorList>
            <person name="Shimoshige H."/>
            <person name="Kobayashi H."/>
            <person name="Maekawa T."/>
        </authorList>
    </citation>
    <scope>NUCLEOTIDE SEQUENCE [LARGE SCALE GENOMIC DNA]</scope>
    <source>
        <strain evidence="1 2">SIID29052-01</strain>
    </source>
</reference>
<comment type="caution">
    <text evidence="1">The sequence shown here is derived from an EMBL/GenBank/DDBJ whole genome shotgun (WGS) entry which is preliminary data.</text>
</comment>
<keyword evidence="2" id="KW-1185">Reference proteome</keyword>